<proteinExistence type="predicted"/>
<name>A0A285SH76_9HYPH</name>
<dbReference type="RefSeq" id="WP_097174856.1">
    <property type="nucleotide sequence ID" value="NZ_OBML01000005.1"/>
</dbReference>
<dbReference type="STRING" id="538381.GCA_001696535_02108"/>
<feature type="compositionally biased region" description="Low complexity" evidence="1">
    <location>
        <begin position="106"/>
        <end position="124"/>
    </location>
</feature>
<evidence type="ECO:0000256" key="1">
    <source>
        <dbReference type="SAM" id="MobiDB-lite"/>
    </source>
</evidence>
<evidence type="ECO:0000313" key="4">
    <source>
        <dbReference type="Proteomes" id="UP000219331"/>
    </source>
</evidence>
<evidence type="ECO:0008006" key="5">
    <source>
        <dbReference type="Google" id="ProtNLM"/>
    </source>
</evidence>
<dbReference type="OrthoDB" id="8421868at2"/>
<dbReference type="EMBL" id="OBML01000005">
    <property type="protein sequence ID" value="SOC06730.1"/>
    <property type="molecule type" value="Genomic_DNA"/>
</dbReference>
<feature type="region of interest" description="Disordered" evidence="1">
    <location>
        <begin position="73"/>
        <end position="133"/>
    </location>
</feature>
<accession>A0A285SH76</accession>
<feature type="chain" id="PRO_5012018409" description="Secreted protein" evidence="2">
    <location>
        <begin position="22"/>
        <end position="145"/>
    </location>
</feature>
<protein>
    <recommendedName>
        <fullName evidence="5">Secreted protein</fullName>
    </recommendedName>
</protein>
<evidence type="ECO:0000256" key="2">
    <source>
        <dbReference type="SAM" id="SignalP"/>
    </source>
</evidence>
<keyword evidence="2" id="KW-0732">Signal</keyword>
<sequence>MTYKFLIAASLSLGLATGAVAQTAPQTGTDPAAAGSSSGLPMGWDGAIGDAFFSDQDAGTLRSEQEVRANWDTLTSDQQARVRSHCASVDTASNVTTTPGANSDVTGSTGATGSTSGQGASGTSLPSPKMDHTASIQQACGWIKQ</sequence>
<keyword evidence="4" id="KW-1185">Reference proteome</keyword>
<gene>
    <name evidence="3" type="ORF">SAMN05421512_105182</name>
</gene>
<organism evidence="3 4">
    <name type="scientific">Stappia indica</name>
    <dbReference type="NCBI Taxonomy" id="538381"/>
    <lineage>
        <taxon>Bacteria</taxon>
        <taxon>Pseudomonadati</taxon>
        <taxon>Pseudomonadota</taxon>
        <taxon>Alphaproteobacteria</taxon>
        <taxon>Hyphomicrobiales</taxon>
        <taxon>Stappiaceae</taxon>
        <taxon>Stappia</taxon>
    </lineage>
</organism>
<evidence type="ECO:0000313" key="3">
    <source>
        <dbReference type="EMBL" id="SOC06730.1"/>
    </source>
</evidence>
<dbReference type="Proteomes" id="UP000219331">
    <property type="component" value="Unassembled WGS sequence"/>
</dbReference>
<reference evidence="3 4" key="1">
    <citation type="submission" date="2017-08" db="EMBL/GenBank/DDBJ databases">
        <authorList>
            <person name="de Groot N.N."/>
        </authorList>
    </citation>
    <scope>NUCLEOTIDE SEQUENCE [LARGE SCALE GENOMIC DNA]</scope>
    <source>
        <strain evidence="3 4">USBA 352</strain>
    </source>
</reference>
<feature type="compositionally biased region" description="Polar residues" evidence="1">
    <location>
        <begin position="90"/>
        <end position="105"/>
    </location>
</feature>
<dbReference type="AlphaFoldDB" id="A0A285SH76"/>
<feature type="signal peptide" evidence="2">
    <location>
        <begin position="1"/>
        <end position="21"/>
    </location>
</feature>